<dbReference type="InterPro" id="IPR009197">
    <property type="entry name" value="MlrC"/>
</dbReference>
<sequence length="492" mass="52620">MRLFMAVVATETNSFAPMPTGLGSFQEYGIYHGDASRRPDTEGGAFLRHWHRRAEAAGIEVVEGLCAYAQPAGRTLAPVWDGFKAEVLDGIAKAGPIDMVLLFLHGAMMAVGQDDCEGDLLAAIRAQVGPDVVIGAELDPHCHLSPAMLDSADILIAMKEYPHTDGVERADELFNLCLATARREIRPVMRDFDCRMITLYPTTVEPMKSFVADMKAAEGRDGILSVSLAHGFPWGDTPWTGTRMWVVADGDAAKAASTARSFGERLYRQRETLRPNVTGIDAALDKVLAAPKVPGRPAVLADVADNPGGGAAGDSTFILRRLLDRGFGSTAIGCFWDLGAINICVNAGIGSHFDLRMGGKCGPASGDPVDLPVTVRNIVHNHVQTGLDKEPTSLGLSVWLEGPGGLHIVLASQRSQVFQPDAFTGLGIDLSGLDLIVVKSTQHFYAGFGPMASIVLYVSTPGAIAPEFTSIPYRTRALDFWPRVADPLGLDT</sequence>
<keyword evidence="1" id="KW-0479">Metal-binding</keyword>
<dbReference type="OrthoDB" id="9782658at2"/>
<protein>
    <recommendedName>
        <fullName evidence="1">Microcystinase C</fullName>
        <shortName evidence="1">MlrC</shortName>
    </recommendedName>
</protein>
<dbReference type="KEGG" id="ncb:C0V82_18770"/>
<dbReference type="InterPro" id="IPR010799">
    <property type="entry name" value="MlrC_C"/>
</dbReference>
<dbReference type="RefSeq" id="WP_102113953.1">
    <property type="nucleotide sequence ID" value="NZ_BMGN01000007.1"/>
</dbReference>
<keyword evidence="1" id="KW-0482">Metalloprotease</keyword>
<evidence type="ECO:0000313" key="2">
    <source>
        <dbReference type="EMBL" id="AUN32415.1"/>
    </source>
</evidence>
<keyword evidence="1" id="KW-0378">Hydrolase</keyword>
<gene>
    <name evidence="2" type="ORF">C0V82_18770</name>
</gene>
<dbReference type="GO" id="GO:0006508">
    <property type="term" value="P:proteolysis"/>
    <property type="evidence" value="ECO:0007669"/>
    <property type="project" value="UniProtKB-KW"/>
</dbReference>
<evidence type="ECO:0000313" key="3">
    <source>
        <dbReference type="Proteomes" id="UP000234752"/>
    </source>
</evidence>
<dbReference type="InterPro" id="IPR015995">
    <property type="entry name" value="MlrC_N"/>
</dbReference>
<comment type="similarity">
    <text evidence="1">Belongs to the peptidase M81 family.</text>
</comment>
<accession>A0A2K9NJC2</accession>
<comment type="function">
    <text evidence="1">Involved in peptidolytic degradation of cyclic heptapeptide hepatotoxin microcystin (MC).</text>
</comment>
<dbReference type="GO" id="GO:0046872">
    <property type="term" value="F:metal ion binding"/>
    <property type="evidence" value="ECO:0007669"/>
    <property type="project" value="UniProtKB-KW"/>
</dbReference>
<dbReference type="Pfam" id="PF07171">
    <property type="entry name" value="MlrC_C"/>
    <property type="match status" value="1"/>
</dbReference>
<keyword evidence="3" id="KW-1185">Reference proteome</keyword>
<proteinExistence type="inferred from homology"/>
<dbReference type="AlphaFoldDB" id="A0A2K9NJC2"/>
<keyword evidence="1" id="KW-0645">Protease</keyword>
<organism evidence="2 3">
    <name type="scientific">Niveispirillum cyanobacteriorum</name>
    <dbReference type="NCBI Taxonomy" id="1612173"/>
    <lineage>
        <taxon>Bacteria</taxon>
        <taxon>Pseudomonadati</taxon>
        <taxon>Pseudomonadota</taxon>
        <taxon>Alphaproteobacteria</taxon>
        <taxon>Rhodospirillales</taxon>
        <taxon>Azospirillaceae</taxon>
        <taxon>Niveispirillum</taxon>
    </lineage>
</organism>
<dbReference type="PIRSF" id="PIRSF012702">
    <property type="entry name" value="UCP012702"/>
    <property type="match status" value="1"/>
</dbReference>
<name>A0A2K9NJC2_9PROT</name>
<reference evidence="2 3" key="1">
    <citation type="submission" date="2017-12" db="EMBL/GenBank/DDBJ databases">
        <title>Genomes of bacteria within cyanobacterial aggregates.</title>
        <authorList>
            <person name="Cai H."/>
        </authorList>
    </citation>
    <scope>NUCLEOTIDE SEQUENCE [LARGE SCALE GENOMIC DNA]</scope>
    <source>
        <strain evidence="2 3">TH16</strain>
    </source>
</reference>
<evidence type="ECO:0000256" key="1">
    <source>
        <dbReference type="PIRNR" id="PIRNR012702"/>
    </source>
</evidence>
<dbReference type="Proteomes" id="UP000234752">
    <property type="component" value="Chromosome eg_2"/>
</dbReference>
<dbReference type="EMBL" id="CP025612">
    <property type="protein sequence ID" value="AUN32415.1"/>
    <property type="molecule type" value="Genomic_DNA"/>
</dbReference>
<dbReference type="GO" id="GO:0008237">
    <property type="term" value="F:metallopeptidase activity"/>
    <property type="evidence" value="ECO:0007669"/>
    <property type="project" value="UniProtKB-KW"/>
</dbReference>
<dbReference type="Pfam" id="PF07364">
    <property type="entry name" value="DUF1485"/>
    <property type="match status" value="1"/>
</dbReference>
<comment type="cofactor">
    <cofactor evidence="1">
        <name>Zn(2+)</name>
        <dbReference type="ChEBI" id="CHEBI:29105"/>
    </cofactor>
    <text evidence="1">Binds 1 zinc ion per subunit.</text>
</comment>